<reference evidence="3 4" key="2">
    <citation type="submission" date="2019-09" db="EMBL/GenBank/DDBJ databases">
        <authorList>
            <person name="Jin C."/>
        </authorList>
    </citation>
    <scope>NUCLEOTIDE SEQUENCE [LARGE SCALE GENOMIC DNA]</scope>
    <source>
        <strain evidence="3 4">BN140041</strain>
    </source>
</reference>
<protein>
    <submittedName>
        <fullName evidence="3">Uncharacterized protein</fullName>
    </submittedName>
</protein>
<feature type="region of interest" description="Disordered" evidence="1">
    <location>
        <begin position="68"/>
        <end position="93"/>
    </location>
</feature>
<gene>
    <name evidence="3" type="ORF">F0U47_05865</name>
</gene>
<dbReference type="AlphaFoldDB" id="A0A5B1M6G0"/>
<dbReference type="Proteomes" id="UP000324351">
    <property type="component" value="Unassembled WGS sequence"/>
</dbReference>
<feature type="transmembrane region" description="Helical" evidence="2">
    <location>
        <begin position="46"/>
        <end position="66"/>
    </location>
</feature>
<name>A0A5B1M6G0_9ACTN</name>
<evidence type="ECO:0000313" key="3">
    <source>
        <dbReference type="EMBL" id="KAA1428443.1"/>
    </source>
</evidence>
<keyword evidence="4" id="KW-1185">Reference proteome</keyword>
<proteinExistence type="predicted"/>
<sequence>MSDIEQRLRSALTARAELVQPEDLSLSPVFDPPEVDPGPWWQRPGAYLFIAAVAIIVIALPLLALASTIDDDGDPDRDQIAPSPTGTVTMTDPMPAVFGEAAADVDGDGTDDKVQVVSTDVPEDPSDEWAIEVELSSTGETLTFDPGPVQRSVALVETADVDGRNGQEVLAVVDPRPEDVRRTAPIALGLRDGELTQIVDHEFATGDDGRLTHWWVRDGELWWWRTQEPVAGGQASSPYAVDALRFPPAARLRGERAGVFCVAAAEPNRLLPCGGGIQPNEPDGDGDGDDGGPTGGPVADPWWTLPADGLPSAWGVEGGFAGGFVSDIDGDGQAQDSVSIADGPDGAELVVGTGSQQHRAPIDGPNPKLEGVVHLNGLATPVVLVHSTEGATSTTYVSWAAYAFVDGDLARISTTPLGPSFASQYSKLTPAEGGHPVVRTWLVGDNGLYGMDYLDRRQVEGPGGEVWAYRVRVRSWYVDGRTIRAVTLGQGCVAPAVGRQISDCPDGL</sequence>
<keyword evidence="2" id="KW-0472">Membrane</keyword>
<evidence type="ECO:0000313" key="4">
    <source>
        <dbReference type="Proteomes" id="UP000324351"/>
    </source>
</evidence>
<evidence type="ECO:0000256" key="2">
    <source>
        <dbReference type="SAM" id="Phobius"/>
    </source>
</evidence>
<evidence type="ECO:0000256" key="1">
    <source>
        <dbReference type="SAM" id="MobiDB-lite"/>
    </source>
</evidence>
<accession>A0A5B1M6G0</accession>
<comment type="caution">
    <text evidence="3">The sequence shown here is derived from an EMBL/GenBank/DDBJ whole genome shotgun (WGS) entry which is preliminary data.</text>
</comment>
<dbReference type="EMBL" id="VUJW01000002">
    <property type="protein sequence ID" value="KAA1428443.1"/>
    <property type="molecule type" value="Genomic_DNA"/>
</dbReference>
<feature type="region of interest" description="Disordered" evidence="1">
    <location>
        <begin position="272"/>
        <end position="299"/>
    </location>
</feature>
<organism evidence="3 4">
    <name type="scientific">Nocardioides antri</name>
    <dbReference type="NCBI Taxonomy" id="2607659"/>
    <lineage>
        <taxon>Bacteria</taxon>
        <taxon>Bacillati</taxon>
        <taxon>Actinomycetota</taxon>
        <taxon>Actinomycetes</taxon>
        <taxon>Propionibacteriales</taxon>
        <taxon>Nocardioidaceae</taxon>
        <taxon>Nocardioides</taxon>
    </lineage>
</organism>
<keyword evidence="2" id="KW-0812">Transmembrane</keyword>
<reference evidence="3 4" key="1">
    <citation type="submission" date="2019-09" db="EMBL/GenBank/DDBJ databases">
        <title>Nocardioides panacisoli sp. nov., isolated from the soil of a ginseng field.</title>
        <authorList>
            <person name="Cho C."/>
        </authorList>
    </citation>
    <scope>NUCLEOTIDE SEQUENCE [LARGE SCALE GENOMIC DNA]</scope>
    <source>
        <strain evidence="3 4">BN140041</strain>
    </source>
</reference>
<keyword evidence="2" id="KW-1133">Transmembrane helix</keyword>
<dbReference type="RefSeq" id="WP_149749379.1">
    <property type="nucleotide sequence ID" value="NZ_VUJW01000002.1"/>
</dbReference>